<reference evidence="2 3" key="1">
    <citation type="submission" date="2019-08" db="EMBL/GenBank/DDBJ databases">
        <authorList>
            <person name="Liang Q."/>
        </authorList>
    </citation>
    <scope>NUCLEOTIDE SEQUENCE [LARGE SCALE GENOMIC DNA]</scope>
    <source>
        <strain evidence="2 3">V1718</strain>
    </source>
</reference>
<accession>A0A5B8Y1N6</accession>
<feature type="signal peptide" evidence="1">
    <location>
        <begin position="1"/>
        <end position="33"/>
    </location>
</feature>
<dbReference type="RefSeq" id="WP_146963089.1">
    <property type="nucleotide sequence ID" value="NZ_CP042467.1"/>
</dbReference>
<name>A0A5B8Y1N6_9DELT</name>
<dbReference type="AlphaFoldDB" id="A0A5B8Y1N6"/>
<gene>
    <name evidence="2" type="ORF">FRD01_22000</name>
</gene>
<organism evidence="2 3">
    <name type="scientific">Microvenator marinus</name>
    <dbReference type="NCBI Taxonomy" id="2600177"/>
    <lineage>
        <taxon>Bacteria</taxon>
        <taxon>Deltaproteobacteria</taxon>
        <taxon>Bradymonadales</taxon>
        <taxon>Microvenatoraceae</taxon>
        <taxon>Microvenator</taxon>
    </lineage>
</organism>
<feature type="chain" id="PRO_5023039314" evidence="1">
    <location>
        <begin position="34"/>
        <end position="234"/>
    </location>
</feature>
<dbReference type="Proteomes" id="UP000321595">
    <property type="component" value="Chromosome"/>
</dbReference>
<protein>
    <submittedName>
        <fullName evidence="2">Uncharacterized protein</fullName>
    </submittedName>
</protein>
<sequence>MQKSRRWRRPWVNNRRAVLALILLAPACGTQLCQPEEPPTYSEITYLHYKQPNRDASYPSFKVLMASEDGTYVEDDEIGLPYPHTHQWGKALKILIQSRYNATWRHTSHSVEKVIWEKEVLQGPVRLHGISAPYFGADRRSFIDEKRLDCGAPEVCAQLDGAIQNGKKFDLIFEFGTSADAPLLVVGIEEPTCYSSLDCGIREECCQLEGREVCVEDLACPEGQGFSFGKVESQ</sequence>
<dbReference type="EMBL" id="CP042467">
    <property type="protein sequence ID" value="QED29856.1"/>
    <property type="molecule type" value="Genomic_DNA"/>
</dbReference>
<dbReference type="KEGG" id="bbae:FRD01_22000"/>
<evidence type="ECO:0000313" key="3">
    <source>
        <dbReference type="Proteomes" id="UP000321595"/>
    </source>
</evidence>
<keyword evidence="3" id="KW-1185">Reference proteome</keyword>
<evidence type="ECO:0000256" key="1">
    <source>
        <dbReference type="SAM" id="SignalP"/>
    </source>
</evidence>
<proteinExistence type="predicted"/>
<keyword evidence="1" id="KW-0732">Signal</keyword>
<evidence type="ECO:0000313" key="2">
    <source>
        <dbReference type="EMBL" id="QED29856.1"/>
    </source>
</evidence>